<dbReference type="Proteomes" id="UP001208570">
    <property type="component" value="Unassembled WGS sequence"/>
</dbReference>
<dbReference type="PANTHER" id="PTHR33050:SF8">
    <property type="entry name" value="REVERSE TRANSCRIPTASE DOMAIN-CONTAINING PROTEIN"/>
    <property type="match status" value="1"/>
</dbReference>
<evidence type="ECO:0000259" key="1">
    <source>
        <dbReference type="PROSITE" id="PS50878"/>
    </source>
</evidence>
<gene>
    <name evidence="2" type="ORF">LSH36_954g01010</name>
</gene>
<protein>
    <recommendedName>
        <fullName evidence="1">Reverse transcriptase domain-containing protein</fullName>
    </recommendedName>
</protein>
<dbReference type="InterPro" id="IPR043502">
    <property type="entry name" value="DNA/RNA_pol_sf"/>
</dbReference>
<dbReference type="EMBL" id="JAODUP010000954">
    <property type="protein sequence ID" value="KAK2142436.1"/>
    <property type="molecule type" value="Genomic_DNA"/>
</dbReference>
<dbReference type="InterPro" id="IPR052055">
    <property type="entry name" value="Hepadnavirus_pol/RT"/>
</dbReference>
<comment type="caution">
    <text evidence="2">The sequence shown here is derived from an EMBL/GenBank/DDBJ whole genome shotgun (WGS) entry which is preliminary data.</text>
</comment>
<dbReference type="InterPro" id="IPR000477">
    <property type="entry name" value="RT_dom"/>
</dbReference>
<dbReference type="InterPro" id="IPR043128">
    <property type="entry name" value="Rev_trsase/Diguanyl_cyclase"/>
</dbReference>
<dbReference type="PANTHER" id="PTHR33050">
    <property type="entry name" value="REVERSE TRANSCRIPTASE DOMAIN-CONTAINING PROTEIN"/>
    <property type="match status" value="1"/>
</dbReference>
<dbReference type="AlphaFoldDB" id="A0AAD9MSQ2"/>
<dbReference type="Gene3D" id="3.30.70.270">
    <property type="match status" value="1"/>
</dbReference>
<evidence type="ECO:0000313" key="2">
    <source>
        <dbReference type="EMBL" id="KAK2142436.1"/>
    </source>
</evidence>
<reference evidence="2" key="1">
    <citation type="journal article" date="2023" name="Mol. Biol. Evol.">
        <title>Third-Generation Sequencing Reveals the Adaptive Role of the Epigenome in Three Deep-Sea Polychaetes.</title>
        <authorList>
            <person name="Perez M."/>
            <person name="Aroh O."/>
            <person name="Sun Y."/>
            <person name="Lan Y."/>
            <person name="Juniper S.K."/>
            <person name="Young C.R."/>
            <person name="Angers B."/>
            <person name="Qian P.Y."/>
        </authorList>
    </citation>
    <scope>NUCLEOTIDE SEQUENCE</scope>
    <source>
        <strain evidence="2">P08H-3</strain>
    </source>
</reference>
<dbReference type="PROSITE" id="PS50878">
    <property type="entry name" value="RT_POL"/>
    <property type="match status" value="1"/>
</dbReference>
<accession>A0AAD9MSQ2</accession>
<feature type="domain" description="Reverse transcriptase" evidence="1">
    <location>
        <begin position="1"/>
        <end position="62"/>
    </location>
</feature>
<organism evidence="2 3">
    <name type="scientific">Paralvinella palmiformis</name>
    <dbReference type="NCBI Taxonomy" id="53620"/>
    <lineage>
        <taxon>Eukaryota</taxon>
        <taxon>Metazoa</taxon>
        <taxon>Spiralia</taxon>
        <taxon>Lophotrochozoa</taxon>
        <taxon>Annelida</taxon>
        <taxon>Polychaeta</taxon>
        <taxon>Sedentaria</taxon>
        <taxon>Canalipalpata</taxon>
        <taxon>Terebellida</taxon>
        <taxon>Terebelliformia</taxon>
        <taxon>Alvinellidae</taxon>
        <taxon>Paralvinella</taxon>
    </lineage>
</organism>
<proteinExistence type="predicted"/>
<sequence length="225" mass="25525">MQRRGFKIVVYLDDYLVISDNYLDCMTEPNTLITLLRLLGFGIAWEEMAGPTRALTFLGIKIDSESFTLSLPEDKVTSLSTLLRGYKTKMRASCRQLQQLTGRLSWAAHVVNGGRVYLQRVLDLLRPLKKADHKIHLTDAFRQDIAFLVDLLQAFNSREIHQPWRAPLIMNTDACDQGGGMITSEDWGEYCGTLVGMEELMLKDGSHCAYRELCVDIDLWECTGS</sequence>
<name>A0AAD9MSQ2_9ANNE</name>
<evidence type="ECO:0000313" key="3">
    <source>
        <dbReference type="Proteomes" id="UP001208570"/>
    </source>
</evidence>
<dbReference type="SUPFAM" id="SSF56672">
    <property type="entry name" value="DNA/RNA polymerases"/>
    <property type="match status" value="1"/>
</dbReference>
<keyword evidence="3" id="KW-1185">Reference proteome</keyword>